<dbReference type="Pfam" id="PF01423">
    <property type="entry name" value="LSM"/>
    <property type="match status" value="1"/>
</dbReference>
<dbReference type="CDD" id="cd06168">
    <property type="entry name" value="LSMD1"/>
    <property type="match status" value="1"/>
</dbReference>
<dbReference type="OrthoDB" id="368909at2759"/>
<gene>
    <name evidence="3" type="ORF">FDP41_009803</name>
</gene>
<reference evidence="3 4" key="1">
    <citation type="journal article" date="2019" name="Sci. Rep.">
        <title>Nanopore sequencing improves the draft genome of the human pathogenic amoeba Naegleria fowleri.</title>
        <authorList>
            <person name="Liechti N."/>
            <person name="Schurch N."/>
            <person name="Bruggmann R."/>
            <person name="Wittwer M."/>
        </authorList>
    </citation>
    <scope>NUCLEOTIDE SEQUENCE [LARGE SCALE GENOMIC DNA]</scope>
    <source>
        <strain evidence="3 4">ATCC 30894</strain>
    </source>
</reference>
<dbReference type="InterPro" id="IPR001163">
    <property type="entry name" value="Sm_dom_euk/arc"/>
</dbReference>
<feature type="domain" description="Sm" evidence="2">
    <location>
        <begin position="12"/>
        <end position="95"/>
    </location>
</feature>
<proteinExistence type="predicted"/>
<dbReference type="EMBL" id="VFQX01000072">
    <property type="protein sequence ID" value="KAF0972107.1"/>
    <property type="molecule type" value="Genomic_DNA"/>
</dbReference>
<dbReference type="GeneID" id="68117018"/>
<accession>A0A6A5B0S9</accession>
<dbReference type="Gene3D" id="2.30.30.100">
    <property type="match status" value="1"/>
</dbReference>
<evidence type="ECO:0000313" key="4">
    <source>
        <dbReference type="Proteomes" id="UP000444721"/>
    </source>
</evidence>
<feature type="region of interest" description="Disordered" evidence="1">
    <location>
        <begin position="48"/>
        <end position="77"/>
    </location>
</feature>
<protein>
    <recommendedName>
        <fullName evidence="2">Sm domain-containing protein</fullName>
    </recommendedName>
</protein>
<dbReference type="AlphaFoldDB" id="A0A6A5B0S9"/>
<organism evidence="3 4">
    <name type="scientific">Naegleria fowleri</name>
    <name type="common">Brain eating amoeba</name>
    <dbReference type="NCBI Taxonomy" id="5763"/>
    <lineage>
        <taxon>Eukaryota</taxon>
        <taxon>Discoba</taxon>
        <taxon>Heterolobosea</taxon>
        <taxon>Tetramitia</taxon>
        <taxon>Eutetramitia</taxon>
        <taxon>Vahlkampfiidae</taxon>
        <taxon>Naegleria</taxon>
    </lineage>
</organism>
<dbReference type="GO" id="GO:0031417">
    <property type="term" value="C:NatC complex"/>
    <property type="evidence" value="ECO:0007669"/>
    <property type="project" value="InterPro"/>
</dbReference>
<evidence type="ECO:0000259" key="2">
    <source>
        <dbReference type="SMART" id="SM00651"/>
    </source>
</evidence>
<dbReference type="RefSeq" id="XP_044556822.1">
    <property type="nucleotide sequence ID" value="XM_044713801.1"/>
</dbReference>
<dbReference type="Proteomes" id="UP000444721">
    <property type="component" value="Unassembled WGS sequence"/>
</dbReference>
<dbReference type="SUPFAM" id="SSF50182">
    <property type="entry name" value="Sm-like ribonucleoproteins"/>
    <property type="match status" value="1"/>
</dbReference>
<evidence type="ECO:0000313" key="3">
    <source>
        <dbReference type="EMBL" id="KAF0972107.1"/>
    </source>
</evidence>
<evidence type="ECO:0000256" key="1">
    <source>
        <dbReference type="SAM" id="MobiDB-lite"/>
    </source>
</evidence>
<comment type="caution">
    <text evidence="3">The sequence shown here is derived from an EMBL/GenBank/DDBJ whole genome shotgun (WGS) entry which is preliminary data.</text>
</comment>
<dbReference type="PANTHER" id="PTHR10701">
    <property type="entry name" value="SMALL NUCLEAR RIBONUCLEOPROTEIN-ASSOCIATED PROTEIN B AND N"/>
    <property type="match status" value="1"/>
</dbReference>
<dbReference type="InterPro" id="IPR050914">
    <property type="entry name" value="snRNP_SmB/NAA38-like"/>
</dbReference>
<name>A0A6A5B0S9_NAEFO</name>
<dbReference type="SMART" id="SM00651">
    <property type="entry name" value="Sm"/>
    <property type="match status" value="1"/>
</dbReference>
<sequence>MSEQEIANMNKETIRKFHNRIMKVVLKDEREFVGRFVCVDNKMNTILKETTEYRKKPTTTSSEQPSPPTEESHSFDERRVGLVMLPGTLITSCFISE</sequence>
<keyword evidence="4" id="KW-1185">Reference proteome</keyword>
<dbReference type="InterPro" id="IPR010920">
    <property type="entry name" value="LSM_dom_sf"/>
</dbReference>
<dbReference type="PANTHER" id="PTHR10701:SF5">
    <property type="entry name" value="N-ALPHA-ACETYLTRANSFERASE 38, NATC AUXILIARY SUBUNIT"/>
    <property type="match status" value="1"/>
</dbReference>
<dbReference type="VEuPathDB" id="AmoebaDB:FDP41_009803"/>
<dbReference type="InterPro" id="IPR034110">
    <property type="entry name" value="LSMD1_Sm"/>
</dbReference>